<keyword evidence="3" id="KW-1185">Reference proteome</keyword>
<dbReference type="GO" id="GO:0036126">
    <property type="term" value="C:sperm flagellum"/>
    <property type="evidence" value="ECO:0007669"/>
    <property type="project" value="TreeGrafter"/>
</dbReference>
<accession>A0A6A1QK83</accession>
<dbReference type="PANTHER" id="PTHR32455">
    <property type="entry name" value="SPERM ACROSOME-ASSOCIATED PROTEIN 9"/>
    <property type="match status" value="1"/>
</dbReference>
<feature type="compositionally biased region" description="Basic and acidic residues" evidence="1">
    <location>
        <begin position="298"/>
        <end position="308"/>
    </location>
</feature>
<evidence type="ECO:0000256" key="1">
    <source>
        <dbReference type="SAM" id="MobiDB-lite"/>
    </source>
</evidence>
<evidence type="ECO:0000313" key="2">
    <source>
        <dbReference type="EMBL" id="KAB0407143.1"/>
    </source>
</evidence>
<feature type="region of interest" description="Disordered" evidence="1">
    <location>
        <begin position="218"/>
        <end position="308"/>
    </location>
</feature>
<evidence type="ECO:0000313" key="3">
    <source>
        <dbReference type="Proteomes" id="UP000437017"/>
    </source>
</evidence>
<dbReference type="InterPro" id="IPR027818">
    <property type="entry name" value="SPACA9"/>
</dbReference>
<dbReference type="Pfam" id="PF15120">
    <property type="entry name" value="SPACA9"/>
    <property type="match status" value="2"/>
</dbReference>
<dbReference type="OrthoDB" id="9999829at2759"/>
<reference evidence="2 3" key="1">
    <citation type="journal article" date="2019" name="PLoS ONE">
        <title>Genomic analyses reveal an absence of contemporary introgressive admixture between fin whales and blue whales, despite known hybrids.</title>
        <authorList>
            <person name="Westbury M.V."/>
            <person name="Petersen B."/>
            <person name="Lorenzen E.D."/>
        </authorList>
    </citation>
    <scope>NUCLEOTIDE SEQUENCE [LARGE SCALE GENOMIC DNA]</scope>
    <source>
        <strain evidence="2">FinWhale-01</strain>
    </source>
</reference>
<organism evidence="2 3">
    <name type="scientific">Balaenoptera physalus</name>
    <name type="common">Fin whale</name>
    <name type="synonym">Balaena physalus</name>
    <dbReference type="NCBI Taxonomy" id="9770"/>
    <lineage>
        <taxon>Eukaryota</taxon>
        <taxon>Metazoa</taxon>
        <taxon>Chordata</taxon>
        <taxon>Craniata</taxon>
        <taxon>Vertebrata</taxon>
        <taxon>Euteleostomi</taxon>
        <taxon>Mammalia</taxon>
        <taxon>Eutheria</taxon>
        <taxon>Laurasiatheria</taxon>
        <taxon>Artiodactyla</taxon>
        <taxon>Whippomorpha</taxon>
        <taxon>Cetacea</taxon>
        <taxon>Mysticeti</taxon>
        <taxon>Balaenopteridae</taxon>
        <taxon>Balaenoptera</taxon>
    </lineage>
</organism>
<evidence type="ECO:0008006" key="4">
    <source>
        <dbReference type="Google" id="ProtNLM"/>
    </source>
</evidence>
<dbReference type="GO" id="GO:0001669">
    <property type="term" value="C:acrosomal vesicle"/>
    <property type="evidence" value="ECO:0007669"/>
    <property type="project" value="TreeGrafter"/>
</dbReference>
<feature type="compositionally biased region" description="Low complexity" evidence="1">
    <location>
        <begin position="224"/>
        <end position="241"/>
    </location>
</feature>
<dbReference type="Proteomes" id="UP000437017">
    <property type="component" value="Unassembled WGS sequence"/>
</dbReference>
<gene>
    <name evidence="2" type="ORF">E2I00_004299</name>
</gene>
<proteinExistence type="predicted"/>
<dbReference type="EMBL" id="SGJD01000083">
    <property type="protein sequence ID" value="KAB0407143.1"/>
    <property type="molecule type" value="Genomic_DNA"/>
</dbReference>
<protein>
    <recommendedName>
        <fullName evidence="4">Sperm acrosome associated 9</fullName>
    </recommendedName>
</protein>
<dbReference type="AlphaFoldDB" id="A0A6A1QK83"/>
<name>A0A6A1QK83_BALPH</name>
<comment type="caution">
    <text evidence="2">The sequence shown here is derived from an EMBL/GenBank/DDBJ whole genome shotgun (WGS) entry which is preliminary data.</text>
</comment>
<dbReference type="GO" id="GO:0097546">
    <property type="term" value="C:ciliary base"/>
    <property type="evidence" value="ECO:0007669"/>
    <property type="project" value="TreeGrafter"/>
</dbReference>
<dbReference type="PANTHER" id="PTHR32455:SF1">
    <property type="entry name" value="SPERM ACROSOME-ASSOCIATED PROTEIN 9"/>
    <property type="match status" value="1"/>
</dbReference>
<sequence>MMNEVKESLRSVEQKYRLFQQQQFTFIAALEHCRENAHDKIRPVSSIGQVQSYTEHHCGNSTDRRVLLMFLDICTELGKLCQHFEALHSGTPVTNDLLEKLPQLVTHALHTGIYWGLLGPKPAQPPCLAPRAWPGGSAVGAALETPARGLGRGTGVPGAGLSRPLLPPCRYPHDMVNHLSCHEARNHYGGVVSLIPIVLDLMKEWVAHSEKLPRKALQHVSESQAATRAAARAPQATGTQPRLRKDKCGQPTQDSLKPRGKNKECSKPPWRPPGGKLTQPVTCLIPIPSCPIPSQNDIHPKTPEDAGQ</sequence>